<comment type="function">
    <text evidence="7">Allows the formation of correctly charged Gln-tRNA(Gln) through the transamidation of misacylated Glu-tRNA(Gln) in the mitochondria. The reaction takes place in the presence of glutamine and ATP through an activated gamma-phospho-Glu-tRNA(Gln).</text>
</comment>
<keyword evidence="2 7" id="KW-0436">Ligase</keyword>
<comment type="subunit">
    <text evidence="7">Subunit of the heterotrimeric GatCAB amidotransferase (AdT) complex, composed of A, B and C subunits.</text>
</comment>
<feature type="compositionally biased region" description="Basic and acidic residues" evidence="8">
    <location>
        <begin position="85"/>
        <end position="104"/>
    </location>
</feature>
<protein>
    <recommendedName>
        <fullName evidence="7">Glutamyl-tRNA(Gln) amidotransferase subunit B, mitochondrial</fullName>
        <shortName evidence="7">Glu-AdT subunit B</shortName>
        <ecNumber evidence="7">6.3.5.-</ecNumber>
    </recommendedName>
</protein>
<gene>
    <name evidence="11" type="ORF">Cvel_28674</name>
</gene>
<dbReference type="InterPro" id="IPR006075">
    <property type="entry name" value="Asn/Gln-tRNA_Trfase_suB/E_cat"/>
</dbReference>
<keyword evidence="5 7" id="KW-0648">Protein biosynthesis</keyword>
<dbReference type="GO" id="GO:0032543">
    <property type="term" value="P:mitochondrial translation"/>
    <property type="evidence" value="ECO:0007669"/>
    <property type="project" value="UniProtKB-UniRule"/>
</dbReference>
<dbReference type="InterPro" id="IPR018027">
    <property type="entry name" value="Asn/Gln_amidotransferase"/>
</dbReference>
<evidence type="ECO:0000256" key="5">
    <source>
        <dbReference type="ARBA" id="ARBA00022917"/>
    </source>
</evidence>
<sequence>MELEAASRPIAPMCLRSRKLQRMFFVVFCTAVVLAGFTSAYLPLGGRPLLSTRRRLTQPSPSALYTRLAAVAPPVERQRGKKNKDKGGKKEGGGGKKKERKRDPLIEKYSKNWETVVGVECHIQLDTATKAYCNCATKFEADSPNVNVCPVCMGEPGSLPVPNLKVVEMAAKAGMALHCNIAKETKFDRKNYFYPDTPKNYQITQYDIPIASEGYIELPPPLSKRVGIERLHMEEDSGKMYHIGGDGSAVSSDYSLVDFNRAGIPLVEVVSKADMRSGEEAAEYGRELARVMQYLGASDCVMAEGSMRCDVNVSVRPRGRSELRTKVEVKNLNSFRAVQQAIDFETIRQARIYEGEGEEGEVVRQETRLWDEKAVMTKLLRVKEGEADYRYFPEPDIPPLHIEGSTLEEWKDALPELPYEKRRKYAEEWGVRDDDSRLLLDDKAVAAFFEEAVEAGKQEYGLDLRSAAEGVSRWLLNDIAGFLGDKKASGGLTFQDLKMTPRRMAELVALQEQKVINSKAARELLRDLLTSWEGSVEDLVDQRDMRSLNDEKEIERVAKGILAAYPDRVTAYKNGTDRIKGFFVGQVLKETNNRADPEITMSTVLRLLDEAEG</sequence>
<evidence type="ECO:0000256" key="8">
    <source>
        <dbReference type="SAM" id="MobiDB-lite"/>
    </source>
</evidence>
<dbReference type="Gene3D" id="1.10.10.410">
    <property type="match status" value="1"/>
</dbReference>
<dbReference type="GO" id="GO:0030956">
    <property type="term" value="C:glutamyl-tRNA(Gln) amidotransferase complex"/>
    <property type="evidence" value="ECO:0007669"/>
    <property type="project" value="UniProtKB-UniRule"/>
</dbReference>
<evidence type="ECO:0000313" key="11">
    <source>
        <dbReference type="EMBL" id="CEM44899.1"/>
    </source>
</evidence>
<dbReference type="GO" id="GO:0005739">
    <property type="term" value="C:mitochondrion"/>
    <property type="evidence" value="ECO:0007669"/>
    <property type="project" value="UniProtKB-SubCell"/>
</dbReference>
<keyword evidence="9" id="KW-0812">Transmembrane</keyword>
<keyword evidence="7" id="KW-0496">Mitochondrion</keyword>
<dbReference type="NCBIfam" id="TIGR00133">
    <property type="entry name" value="gatB"/>
    <property type="match status" value="1"/>
</dbReference>
<comment type="subcellular location">
    <subcellularLocation>
        <location evidence="7">Mitochondrion</location>
    </subcellularLocation>
</comment>
<organism evidence="11">
    <name type="scientific">Chromera velia CCMP2878</name>
    <dbReference type="NCBI Taxonomy" id="1169474"/>
    <lineage>
        <taxon>Eukaryota</taxon>
        <taxon>Sar</taxon>
        <taxon>Alveolata</taxon>
        <taxon>Colpodellida</taxon>
        <taxon>Chromeraceae</taxon>
        <taxon>Chromera</taxon>
    </lineage>
</organism>
<dbReference type="NCBIfam" id="NF004014">
    <property type="entry name" value="PRK05477.1-4"/>
    <property type="match status" value="1"/>
</dbReference>
<keyword evidence="4 7" id="KW-0067">ATP-binding</keyword>
<dbReference type="EMBL" id="CDMZ01003041">
    <property type="protein sequence ID" value="CEM44899.1"/>
    <property type="molecule type" value="Genomic_DNA"/>
</dbReference>
<dbReference type="PANTHER" id="PTHR11659">
    <property type="entry name" value="GLUTAMYL-TRNA GLN AMIDOTRANSFERASE SUBUNIT B MITOCHONDRIAL AND PROKARYOTIC PET112-RELATED"/>
    <property type="match status" value="1"/>
</dbReference>
<evidence type="ECO:0000256" key="9">
    <source>
        <dbReference type="SAM" id="Phobius"/>
    </source>
</evidence>
<keyword evidence="9" id="KW-0472">Membrane</keyword>
<dbReference type="Pfam" id="PF02934">
    <property type="entry name" value="GatB_N"/>
    <property type="match status" value="1"/>
</dbReference>
<keyword evidence="9" id="KW-1133">Transmembrane helix</keyword>
<reference evidence="11" key="1">
    <citation type="submission" date="2014-11" db="EMBL/GenBank/DDBJ databases">
        <authorList>
            <person name="Otto D Thomas"/>
            <person name="Naeem Raeece"/>
        </authorList>
    </citation>
    <scope>NUCLEOTIDE SEQUENCE</scope>
</reference>
<evidence type="ECO:0000256" key="3">
    <source>
        <dbReference type="ARBA" id="ARBA00022741"/>
    </source>
</evidence>
<dbReference type="InterPro" id="IPR003789">
    <property type="entry name" value="Asn/Gln_tRNA_amidoTrase-B-like"/>
</dbReference>
<proteinExistence type="inferred from homology"/>
<dbReference type="GO" id="GO:0070681">
    <property type="term" value="P:glutaminyl-tRNAGln biosynthesis via transamidation"/>
    <property type="evidence" value="ECO:0007669"/>
    <property type="project" value="UniProtKB-UniRule"/>
</dbReference>
<dbReference type="PhylomeDB" id="A0A0G4HLB9"/>
<dbReference type="InterPro" id="IPR004413">
    <property type="entry name" value="GatB"/>
</dbReference>
<evidence type="ECO:0000256" key="1">
    <source>
        <dbReference type="ARBA" id="ARBA00005306"/>
    </source>
</evidence>
<evidence type="ECO:0000259" key="10">
    <source>
        <dbReference type="SMART" id="SM00845"/>
    </source>
</evidence>
<dbReference type="GO" id="GO:0050567">
    <property type="term" value="F:glutaminyl-tRNA synthase (glutamine-hydrolyzing) activity"/>
    <property type="evidence" value="ECO:0007669"/>
    <property type="project" value="UniProtKB-UniRule"/>
</dbReference>
<evidence type="ECO:0000256" key="6">
    <source>
        <dbReference type="ARBA" id="ARBA00047913"/>
    </source>
</evidence>
<comment type="catalytic activity">
    <reaction evidence="6 7">
        <text>L-glutamyl-tRNA(Gln) + L-glutamine + ATP + H2O = L-glutaminyl-tRNA(Gln) + L-glutamate + ADP + phosphate + H(+)</text>
        <dbReference type="Rhea" id="RHEA:17521"/>
        <dbReference type="Rhea" id="RHEA-COMP:9681"/>
        <dbReference type="Rhea" id="RHEA-COMP:9684"/>
        <dbReference type="ChEBI" id="CHEBI:15377"/>
        <dbReference type="ChEBI" id="CHEBI:15378"/>
        <dbReference type="ChEBI" id="CHEBI:29985"/>
        <dbReference type="ChEBI" id="CHEBI:30616"/>
        <dbReference type="ChEBI" id="CHEBI:43474"/>
        <dbReference type="ChEBI" id="CHEBI:58359"/>
        <dbReference type="ChEBI" id="CHEBI:78520"/>
        <dbReference type="ChEBI" id="CHEBI:78521"/>
        <dbReference type="ChEBI" id="CHEBI:456216"/>
    </reaction>
</comment>
<evidence type="ECO:0000256" key="4">
    <source>
        <dbReference type="ARBA" id="ARBA00022840"/>
    </source>
</evidence>
<dbReference type="SUPFAM" id="SSF89095">
    <property type="entry name" value="GatB/YqeY motif"/>
    <property type="match status" value="1"/>
</dbReference>
<dbReference type="GO" id="GO:0005524">
    <property type="term" value="F:ATP binding"/>
    <property type="evidence" value="ECO:0007669"/>
    <property type="project" value="UniProtKB-KW"/>
</dbReference>
<dbReference type="PROSITE" id="PS01234">
    <property type="entry name" value="GATB"/>
    <property type="match status" value="1"/>
</dbReference>
<comment type="similarity">
    <text evidence="1 7">Belongs to the GatB/GatE family. GatB subfamily.</text>
</comment>
<accession>A0A0G4HLB9</accession>
<feature type="domain" description="Asn/Gln amidotransferase" evidence="10">
    <location>
        <begin position="447"/>
        <end position="608"/>
    </location>
</feature>
<dbReference type="HAMAP" id="MF_00121">
    <property type="entry name" value="GatB"/>
    <property type="match status" value="1"/>
</dbReference>
<dbReference type="SMART" id="SM00845">
    <property type="entry name" value="GatB_Yqey"/>
    <property type="match status" value="1"/>
</dbReference>
<dbReference type="Pfam" id="PF02637">
    <property type="entry name" value="GatB_Yqey"/>
    <property type="match status" value="1"/>
</dbReference>
<name>A0A0G4HLB9_9ALVE</name>
<dbReference type="InterPro" id="IPR017959">
    <property type="entry name" value="Asn/Gln-tRNA_amidoTrfase_suB/E"/>
</dbReference>
<feature type="region of interest" description="Disordered" evidence="8">
    <location>
        <begin position="75"/>
        <end position="104"/>
    </location>
</feature>
<dbReference type="SUPFAM" id="SSF55931">
    <property type="entry name" value="Glutamine synthetase/guanido kinase"/>
    <property type="match status" value="1"/>
</dbReference>
<dbReference type="InterPro" id="IPR014746">
    <property type="entry name" value="Gln_synth/guanido_kin_cat_dom"/>
</dbReference>
<evidence type="ECO:0000256" key="2">
    <source>
        <dbReference type="ARBA" id="ARBA00022598"/>
    </source>
</evidence>
<dbReference type="AlphaFoldDB" id="A0A0G4HLB9"/>
<dbReference type="EC" id="6.3.5.-" evidence="7"/>
<keyword evidence="3 7" id="KW-0547">Nucleotide-binding</keyword>
<dbReference type="NCBIfam" id="NF004012">
    <property type="entry name" value="PRK05477.1-2"/>
    <property type="match status" value="1"/>
</dbReference>
<dbReference type="VEuPathDB" id="CryptoDB:Cvel_28674"/>
<evidence type="ECO:0000256" key="7">
    <source>
        <dbReference type="HAMAP-Rule" id="MF_03147"/>
    </source>
</evidence>
<dbReference type="InterPro" id="IPR017958">
    <property type="entry name" value="Gln-tRNA_amidoTrfase_suB_CS"/>
</dbReference>
<dbReference type="InterPro" id="IPR023168">
    <property type="entry name" value="GatB_Yqey_C_2"/>
</dbReference>
<feature type="transmembrane region" description="Helical" evidence="9">
    <location>
        <begin position="23"/>
        <end position="44"/>
    </location>
</feature>